<dbReference type="InterPro" id="IPR029068">
    <property type="entry name" value="Glyas_Bleomycin-R_OHBP_Dase"/>
</dbReference>
<organism evidence="2 3">
    <name type="scientific">Virgibacillus sediminis</name>
    <dbReference type="NCBI Taxonomy" id="202260"/>
    <lineage>
        <taxon>Bacteria</taxon>
        <taxon>Bacillati</taxon>
        <taxon>Bacillota</taxon>
        <taxon>Bacilli</taxon>
        <taxon>Bacillales</taxon>
        <taxon>Bacillaceae</taxon>
        <taxon>Virgibacillus</taxon>
    </lineage>
</organism>
<feature type="domain" description="VOC" evidence="1">
    <location>
        <begin position="3"/>
        <end position="114"/>
    </location>
</feature>
<dbReference type="Pfam" id="PF00903">
    <property type="entry name" value="Glyoxalase"/>
    <property type="match status" value="1"/>
</dbReference>
<dbReference type="RefSeq" id="WP_390304559.1">
    <property type="nucleotide sequence ID" value="NZ_JBHRRZ010000012.1"/>
</dbReference>
<dbReference type="Gene3D" id="3.10.180.10">
    <property type="entry name" value="2,3-Dihydroxybiphenyl 1,2-Dioxygenase, domain 1"/>
    <property type="match status" value="1"/>
</dbReference>
<dbReference type="InterPro" id="IPR052164">
    <property type="entry name" value="Anthracycline_SecMetBiosynth"/>
</dbReference>
<proteinExistence type="predicted"/>
<gene>
    <name evidence="2" type="ORF">ACFODW_06780</name>
</gene>
<dbReference type="EMBL" id="JBHRRZ010000012">
    <property type="protein sequence ID" value="MFC2948046.1"/>
    <property type="molecule type" value="Genomic_DNA"/>
</dbReference>
<protein>
    <submittedName>
        <fullName evidence="2">VOC family protein</fullName>
    </submittedName>
</protein>
<dbReference type="CDD" id="cd06587">
    <property type="entry name" value="VOC"/>
    <property type="match status" value="1"/>
</dbReference>
<reference evidence="3" key="1">
    <citation type="journal article" date="2019" name="Int. J. Syst. Evol. Microbiol.">
        <title>The Global Catalogue of Microorganisms (GCM) 10K type strain sequencing project: providing services to taxonomists for standard genome sequencing and annotation.</title>
        <authorList>
            <consortium name="The Broad Institute Genomics Platform"/>
            <consortium name="The Broad Institute Genome Sequencing Center for Infectious Disease"/>
            <person name="Wu L."/>
            <person name="Ma J."/>
        </authorList>
    </citation>
    <scope>NUCLEOTIDE SEQUENCE [LARGE SCALE GENOMIC DNA]</scope>
    <source>
        <strain evidence="3">KCTC 13193</strain>
    </source>
</reference>
<comment type="caution">
    <text evidence="2">The sequence shown here is derived from an EMBL/GenBank/DDBJ whole genome shotgun (WGS) entry which is preliminary data.</text>
</comment>
<evidence type="ECO:0000313" key="3">
    <source>
        <dbReference type="Proteomes" id="UP001595387"/>
    </source>
</evidence>
<dbReference type="InterPro" id="IPR004360">
    <property type="entry name" value="Glyas_Fos-R_dOase_dom"/>
</dbReference>
<sequence>MQRIKNVYYRTNDMKEAIDFYQEVMGLKLQFNDRDQWAQFKVGDVTFALGGTEEVPEKLEAGGVVTFEVENIAAMKKRVEQDGIQVSDVREMGSHGYTCYFHDPSNNMVQLYEKQPIDKS</sequence>
<evidence type="ECO:0000259" key="1">
    <source>
        <dbReference type="PROSITE" id="PS51819"/>
    </source>
</evidence>
<keyword evidence="3" id="KW-1185">Reference proteome</keyword>
<dbReference type="InterPro" id="IPR037523">
    <property type="entry name" value="VOC_core"/>
</dbReference>
<accession>A0ABV7A4Q1</accession>
<evidence type="ECO:0000313" key="2">
    <source>
        <dbReference type="EMBL" id="MFC2948046.1"/>
    </source>
</evidence>
<name>A0ABV7A4Q1_9BACI</name>
<dbReference type="SUPFAM" id="SSF54593">
    <property type="entry name" value="Glyoxalase/Bleomycin resistance protein/Dihydroxybiphenyl dioxygenase"/>
    <property type="match status" value="1"/>
</dbReference>
<dbReference type="Proteomes" id="UP001595387">
    <property type="component" value="Unassembled WGS sequence"/>
</dbReference>
<dbReference type="PANTHER" id="PTHR33993:SF2">
    <property type="entry name" value="VOC DOMAIN-CONTAINING PROTEIN"/>
    <property type="match status" value="1"/>
</dbReference>
<dbReference type="PANTHER" id="PTHR33993">
    <property type="entry name" value="GLYOXALASE-RELATED"/>
    <property type="match status" value="1"/>
</dbReference>
<dbReference type="PROSITE" id="PS51819">
    <property type="entry name" value="VOC"/>
    <property type="match status" value="1"/>
</dbReference>